<keyword evidence="5 7" id="KW-0808">Transferase</keyword>
<comment type="function">
    <text evidence="5">Catalyzes the phosphorylation of the 3'-hydroxyl group of dephosphocoenzyme A to form coenzyme A.</text>
</comment>
<dbReference type="InterPro" id="IPR027417">
    <property type="entry name" value="P-loop_NTPase"/>
</dbReference>
<sequence length="212" mass="22051">MRGLRIGLTGGIGSGKSRAAAAWAALGAHCLDADAVARALTAPGGAAIDALRRAFGPEVLDAEGGLDRAAMRARAFADPAVREQLEALLHPRIGTALKEAMAAAPAGAVQVLEIPLLVEQLARWRPQLDRIVVIDCPVERQIERTMARSGWPRAQVEAVIAQQASRAARLAVADAVIDNASEDPAALDAAVQALWTRWLGPPPPGEGAHAPG</sequence>
<dbReference type="SUPFAM" id="SSF52540">
    <property type="entry name" value="P-loop containing nucleoside triphosphate hydrolases"/>
    <property type="match status" value="1"/>
</dbReference>
<evidence type="ECO:0000256" key="6">
    <source>
        <dbReference type="NCBIfam" id="TIGR00152"/>
    </source>
</evidence>
<dbReference type="PANTHER" id="PTHR10695:SF46">
    <property type="entry name" value="BIFUNCTIONAL COENZYME A SYNTHASE-RELATED"/>
    <property type="match status" value="1"/>
</dbReference>
<keyword evidence="4 5" id="KW-0173">Coenzyme A biosynthesis</keyword>
<evidence type="ECO:0000256" key="1">
    <source>
        <dbReference type="ARBA" id="ARBA00009018"/>
    </source>
</evidence>
<keyword evidence="8" id="KW-1185">Reference proteome</keyword>
<dbReference type="NCBIfam" id="TIGR00152">
    <property type="entry name" value="dephospho-CoA kinase"/>
    <property type="match status" value="1"/>
</dbReference>
<dbReference type="GO" id="GO:0015937">
    <property type="term" value="P:coenzyme A biosynthetic process"/>
    <property type="evidence" value="ECO:0007669"/>
    <property type="project" value="UniProtKB-UniRule"/>
</dbReference>
<dbReference type="AlphaFoldDB" id="A0A839HJR4"/>
<comment type="similarity">
    <text evidence="1 5">Belongs to the CoaE family.</text>
</comment>
<dbReference type="EMBL" id="JACIVI010000004">
    <property type="protein sequence ID" value="MBB1162665.1"/>
    <property type="molecule type" value="Genomic_DNA"/>
</dbReference>
<dbReference type="CDD" id="cd02022">
    <property type="entry name" value="DPCK"/>
    <property type="match status" value="1"/>
</dbReference>
<comment type="catalytic activity">
    <reaction evidence="5">
        <text>3'-dephospho-CoA + ATP = ADP + CoA + H(+)</text>
        <dbReference type="Rhea" id="RHEA:18245"/>
        <dbReference type="ChEBI" id="CHEBI:15378"/>
        <dbReference type="ChEBI" id="CHEBI:30616"/>
        <dbReference type="ChEBI" id="CHEBI:57287"/>
        <dbReference type="ChEBI" id="CHEBI:57328"/>
        <dbReference type="ChEBI" id="CHEBI:456216"/>
        <dbReference type="EC" id="2.7.1.24"/>
    </reaction>
</comment>
<accession>A0A839HJR4</accession>
<keyword evidence="2 5" id="KW-0547">Nucleotide-binding</keyword>
<dbReference type="EC" id="2.7.1.24" evidence="5 6"/>
<dbReference type="Gene3D" id="3.40.50.300">
    <property type="entry name" value="P-loop containing nucleotide triphosphate hydrolases"/>
    <property type="match status" value="1"/>
</dbReference>
<keyword evidence="5 7" id="KW-0418">Kinase</keyword>
<dbReference type="GO" id="GO:0005737">
    <property type="term" value="C:cytoplasm"/>
    <property type="evidence" value="ECO:0007669"/>
    <property type="project" value="UniProtKB-SubCell"/>
</dbReference>
<evidence type="ECO:0000313" key="7">
    <source>
        <dbReference type="EMBL" id="MBB1162665.1"/>
    </source>
</evidence>
<evidence type="ECO:0000256" key="5">
    <source>
        <dbReference type="HAMAP-Rule" id="MF_00376"/>
    </source>
</evidence>
<keyword evidence="5" id="KW-0963">Cytoplasm</keyword>
<dbReference type="PROSITE" id="PS51219">
    <property type="entry name" value="DPCK"/>
    <property type="match status" value="1"/>
</dbReference>
<evidence type="ECO:0000256" key="4">
    <source>
        <dbReference type="ARBA" id="ARBA00022993"/>
    </source>
</evidence>
<dbReference type="PANTHER" id="PTHR10695">
    <property type="entry name" value="DEPHOSPHO-COA KINASE-RELATED"/>
    <property type="match status" value="1"/>
</dbReference>
<dbReference type="Pfam" id="PF01121">
    <property type="entry name" value="CoaE"/>
    <property type="match status" value="1"/>
</dbReference>
<keyword evidence="3 5" id="KW-0067">ATP-binding</keyword>
<protein>
    <recommendedName>
        <fullName evidence="5 6">Dephospho-CoA kinase</fullName>
        <ecNumber evidence="5 6">2.7.1.24</ecNumber>
    </recommendedName>
    <alternativeName>
        <fullName evidence="5">Dephosphocoenzyme A kinase</fullName>
    </alternativeName>
</protein>
<comment type="subcellular location">
    <subcellularLocation>
        <location evidence="5">Cytoplasm</location>
    </subcellularLocation>
</comment>
<dbReference type="RefSeq" id="WP_182664821.1">
    <property type="nucleotide sequence ID" value="NZ_JACIVI010000004.1"/>
</dbReference>
<comment type="caution">
    <text evidence="7">The sequence shown here is derived from an EMBL/GenBank/DDBJ whole genome shotgun (WGS) entry which is preliminary data.</text>
</comment>
<dbReference type="UniPathway" id="UPA00241">
    <property type="reaction ID" value="UER00356"/>
</dbReference>
<dbReference type="InterPro" id="IPR001977">
    <property type="entry name" value="Depp_CoAkinase"/>
</dbReference>
<evidence type="ECO:0000256" key="2">
    <source>
        <dbReference type="ARBA" id="ARBA00022741"/>
    </source>
</evidence>
<name>A0A839HJR4_9BURK</name>
<dbReference type="GO" id="GO:0005524">
    <property type="term" value="F:ATP binding"/>
    <property type="evidence" value="ECO:0007669"/>
    <property type="project" value="UniProtKB-UniRule"/>
</dbReference>
<dbReference type="HAMAP" id="MF_00376">
    <property type="entry name" value="Dephospho_CoA_kinase"/>
    <property type="match status" value="1"/>
</dbReference>
<organism evidence="7 8">
    <name type="scientific">Aquariibacter albus</name>
    <dbReference type="NCBI Taxonomy" id="2759899"/>
    <lineage>
        <taxon>Bacteria</taxon>
        <taxon>Pseudomonadati</taxon>
        <taxon>Pseudomonadota</taxon>
        <taxon>Betaproteobacteria</taxon>
        <taxon>Burkholderiales</taxon>
        <taxon>Sphaerotilaceae</taxon>
        <taxon>Aquariibacter</taxon>
    </lineage>
</organism>
<dbReference type="Proteomes" id="UP000586093">
    <property type="component" value="Unassembled WGS sequence"/>
</dbReference>
<feature type="binding site" evidence="5">
    <location>
        <begin position="13"/>
        <end position="18"/>
    </location>
    <ligand>
        <name>ATP</name>
        <dbReference type="ChEBI" id="CHEBI:30616"/>
    </ligand>
</feature>
<proteinExistence type="inferred from homology"/>
<gene>
    <name evidence="5" type="primary">coaE</name>
    <name evidence="7" type="ORF">H4F90_11815</name>
</gene>
<evidence type="ECO:0000313" key="8">
    <source>
        <dbReference type="Proteomes" id="UP000586093"/>
    </source>
</evidence>
<dbReference type="GO" id="GO:0004140">
    <property type="term" value="F:dephospho-CoA kinase activity"/>
    <property type="evidence" value="ECO:0007669"/>
    <property type="project" value="UniProtKB-UniRule"/>
</dbReference>
<reference evidence="7 8" key="1">
    <citation type="submission" date="2020-08" db="EMBL/GenBank/DDBJ databases">
        <title>Aquariorum lacteus gen. nov., sp. nov., a new member of the family Comamonadaceae, isolated from freshwater aquarium.</title>
        <authorList>
            <person name="Chun S.-J."/>
        </authorList>
    </citation>
    <scope>NUCLEOTIDE SEQUENCE [LARGE SCALE GENOMIC DNA]</scope>
    <source>
        <strain evidence="7 8">SJAQ100</strain>
    </source>
</reference>
<evidence type="ECO:0000256" key="3">
    <source>
        <dbReference type="ARBA" id="ARBA00022840"/>
    </source>
</evidence>
<comment type="pathway">
    <text evidence="5">Cofactor biosynthesis; coenzyme A biosynthesis; CoA from (R)-pantothenate: step 5/5.</text>
</comment>